<dbReference type="Gene3D" id="3.50.30.60">
    <property type="entry name" value="LD-carboxypeptidase A C-terminal domain-like"/>
    <property type="match status" value="1"/>
</dbReference>
<evidence type="ECO:0000259" key="8">
    <source>
        <dbReference type="Pfam" id="PF17676"/>
    </source>
</evidence>
<evidence type="ECO:0000256" key="5">
    <source>
        <dbReference type="ARBA" id="ARBA00022825"/>
    </source>
</evidence>
<organism evidence="9 10">
    <name type="scientific">Arachidicoccus soli</name>
    <dbReference type="NCBI Taxonomy" id="2341117"/>
    <lineage>
        <taxon>Bacteria</taxon>
        <taxon>Pseudomonadati</taxon>
        <taxon>Bacteroidota</taxon>
        <taxon>Chitinophagia</taxon>
        <taxon>Chitinophagales</taxon>
        <taxon>Chitinophagaceae</taxon>
        <taxon>Arachidicoccus</taxon>
    </lineage>
</organism>
<evidence type="ECO:0000259" key="7">
    <source>
        <dbReference type="Pfam" id="PF02016"/>
    </source>
</evidence>
<dbReference type="InterPro" id="IPR027478">
    <property type="entry name" value="LdcA_N"/>
</dbReference>
<proteinExistence type="inferred from homology"/>
<evidence type="ECO:0000256" key="1">
    <source>
        <dbReference type="ARBA" id="ARBA00010233"/>
    </source>
</evidence>
<reference evidence="9 10" key="1">
    <citation type="submission" date="2018-09" db="EMBL/GenBank/DDBJ databases">
        <title>Arachidicoccus sp. nov., a bacterium isolated from soil.</title>
        <authorList>
            <person name="Weon H.-Y."/>
            <person name="Kwon S.-W."/>
            <person name="Lee S.A."/>
        </authorList>
    </citation>
    <scope>NUCLEOTIDE SEQUENCE [LARGE SCALE GENOMIC DNA]</scope>
    <source>
        <strain evidence="9 10">KIS59-12</strain>
    </source>
</reference>
<comment type="similarity">
    <text evidence="1">Belongs to the peptidase S66 family.</text>
</comment>
<dbReference type="PANTHER" id="PTHR30237">
    <property type="entry name" value="MURAMOYLTETRAPEPTIDE CARBOXYPEPTIDASE"/>
    <property type="match status" value="1"/>
</dbReference>
<keyword evidence="10" id="KW-1185">Reference proteome</keyword>
<feature type="active site" description="Charge relay system" evidence="6">
    <location>
        <position position="315"/>
    </location>
</feature>
<dbReference type="Pfam" id="PF17676">
    <property type="entry name" value="Peptidase_S66C"/>
    <property type="match status" value="1"/>
</dbReference>
<gene>
    <name evidence="9" type="ORF">D6B99_14365</name>
</gene>
<sequence length="342" mass="38409">MERKKFLHTSGILLTSPFFSKLRGNYDDSNSAPIIIPPYLKAGDTIGITSPSGYILEDELQPAIALLQSWGLKIEIGKTIGERDGTFGGSDEARAADFQQMLDKSYIKAILCARGGYGALRIIDKINFSHLRQHPKWVIGFSDATVFHCHIATRFGVATIHSKMCNSFPTDWNNAPEIQKQSILSIRDTLMGTQKMQYVASYNQYNKIGSATGRIIGGNLRTIENLSGTLSAIHTENKILFIEETHEYLYNIDRMLWNLKRSGKLKKLNGLIIGGFKVQAQPDPQDELNLSLYDLVLEKIKDYNFPVCFDFPVGHQINNFALKCNVHHYFSVSTQGTILNEI</sequence>
<dbReference type="SUPFAM" id="SSF141986">
    <property type="entry name" value="LD-carboxypeptidase A C-terminal domain-like"/>
    <property type="match status" value="1"/>
</dbReference>
<dbReference type="PIRSF" id="PIRSF028757">
    <property type="entry name" value="LD-carboxypeptidase"/>
    <property type="match status" value="1"/>
</dbReference>
<dbReference type="KEGG" id="ark:D6B99_14365"/>
<dbReference type="AlphaFoldDB" id="A0A386HSK2"/>
<dbReference type="Pfam" id="PF02016">
    <property type="entry name" value="Peptidase_S66"/>
    <property type="match status" value="1"/>
</dbReference>
<evidence type="ECO:0000256" key="2">
    <source>
        <dbReference type="ARBA" id="ARBA00022645"/>
    </source>
</evidence>
<dbReference type="InterPro" id="IPR029062">
    <property type="entry name" value="Class_I_gatase-like"/>
</dbReference>
<evidence type="ECO:0000256" key="4">
    <source>
        <dbReference type="ARBA" id="ARBA00022801"/>
    </source>
</evidence>
<dbReference type="SUPFAM" id="SSF52317">
    <property type="entry name" value="Class I glutamine amidotransferase-like"/>
    <property type="match status" value="1"/>
</dbReference>
<keyword evidence="4" id="KW-0378">Hydrolase</keyword>
<dbReference type="GO" id="GO:0004180">
    <property type="term" value="F:carboxypeptidase activity"/>
    <property type="evidence" value="ECO:0007669"/>
    <property type="project" value="UniProtKB-KW"/>
</dbReference>
<dbReference type="GO" id="GO:0006508">
    <property type="term" value="P:proteolysis"/>
    <property type="evidence" value="ECO:0007669"/>
    <property type="project" value="UniProtKB-KW"/>
</dbReference>
<feature type="active site" description="Nucleophile" evidence="6">
    <location>
        <position position="142"/>
    </location>
</feature>
<feature type="domain" description="LD-carboxypeptidase N-terminal" evidence="7">
    <location>
        <begin position="46"/>
        <end position="161"/>
    </location>
</feature>
<name>A0A386HSK2_9BACT</name>
<keyword evidence="5" id="KW-0720">Serine protease</keyword>
<dbReference type="InterPro" id="IPR003507">
    <property type="entry name" value="S66_fam"/>
</dbReference>
<dbReference type="PANTHER" id="PTHR30237:SF2">
    <property type="entry name" value="MUREIN TETRAPEPTIDE CARBOXYPEPTIDASE"/>
    <property type="match status" value="1"/>
</dbReference>
<feature type="active site" description="Charge relay system" evidence="6">
    <location>
        <position position="243"/>
    </location>
</feature>
<dbReference type="InterPro" id="IPR027461">
    <property type="entry name" value="Carboxypeptidase_A_C_sf"/>
</dbReference>
<dbReference type="CDD" id="cd07025">
    <property type="entry name" value="Peptidase_S66"/>
    <property type="match status" value="1"/>
</dbReference>
<dbReference type="GO" id="GO:0008236">
    <property type="term" value="F:serine-type peptidase activity"/>
    <property type="evidence" value="ECO:0007669"/>
    <property type="project" value="UniProtKB-KW"/>
</dbReference>
<keyword evidence="3" id="KW-0645">Protease</keyword>
<evidence type="ECO:0000256" key="6">
    <source>
        <dbReference type="PIRSR" id="PIRSR028757-1"/>
    </source>
</evidence>
<feature type="domain" description="LD-carboxypeptidase C-terminal" evidence="8">
    <location>
        <begin position="212"/>
        <end position="326"/>
    </location>
</feature>
<dbReference type="RefSeq" id="WP_119989669.1">
    <property type="nucleotide sequence ID" value="NZ_CP032489.1"/>
</dbReference>
<dbReference type="Gene3D" id="3.40.50.10740">
    <property type="entry name" value="Class I glutamine amidotransferase-like"/>
    <property type="match status" value="1"/>
</dbReference>
<protein>
    <submittedName>
        <fullName evidence="9">LD-carboxypeptidase</fullName>
    </submittedName>
</protein>
<dbReference type="InterPro" id="IPR040921">
    <property type="entry name" value="Peptidase_S66C"/>
</dbReference>
<evidence type="ECO:0000256" key="3">
    <source>
        <dbReference type="ARBA" id="ARBA00022670"/>
    </source>
</evidence>
<evidence type="ECO:0000313" key="10">
    <source>
        <dbReference type="Proteomes" id="UP000266118"/>
    </source>
</evidence>
<evidence type="ECO:0000313" key="9">
    <source>
        <dbReference type="EMBL" id="AYD48682.1"/>
    </source>
</evidence>
<accession>A0A386HSK2</accession>
<dbReference type="Proteomes" id="UP000266118">
    <property type="component" value="Chromosome"/>
</dbReference>
<keyword evidence="2 9" id="KW-0121">Carboxypeptidase</keyword>
<dbReference type="InterPro" id="IPR040449">
    <property type="entry name" value="Peptidase_S66_N"/>
</dbReference>
<dbReference type="EMBL" id="CP032489">
    <property type="protein sequence ID" value="AYD48682.1"/>
    <property type="molecule type" value="Genomic_DNA"/>
</dbReference>
<dbReference type="OrthoDB" id="9807329at2"/>